<feature type="domain" description="Chromo" evidence="3">
    <location>
        <begin position="9"/>
        <end position="68"/>
    </location>
</feature>
<dbReference type="CDD" id="cd00034">
    <property type="entry name" value="CSD"/>
    <property type="match status" value="1"/>
</dbReference>
<dbReference type="GO" id="GO:0005634">
    <property type="term" value="C:nucleus"/>
    <property type="evidence" value="ECO:0007669"/>
    <property type="project" value="UniProtKB-SubCell"/>
</dbReference>
<comment type="subcellular location">
    <subcellularLocation>
        <location evidence="1">Nucleus</location>
    </subcellularLocation>
</comment>
<evidence type="ECO:0000256" key="1">
    <source>
        <dbReference type="ARBA" id="ARBA00004123"/>
    </source>
</evidence>
<dbReference type="InterPro" id="IPR017984">
    <property type="entry name" value="Chromo_dom_subgr"/>
</dbReference>
<dbReference type="InterPro" id="IPR016197">
    <property type="entry name" value="Chromo-like_dom_sf"/>
</dbReference>
<dbReference type="WBParaSite" id="jg18527">
    <property type="protein sequence ID" value="jg18527"/>
    <property type="gene ID" value="jg18527"/>
</dbReference>
<organism evidence="4 5">
    <name type="scientific">Ditylenchus dipsaci</name>
    <dbReference type="NCBI Taxonomy" id="166011"/>
    <lineage>
        <taxon>Eukaryota</taxon>
        <taxon>Metazoa</taxon>
        <taxon>Ecdysozoa</taxon>
        <taxon>Nematoda</taxon>
        <taxon>Chromadorea</taxon>
        <taxon>Rhabditida</taxon>
        <taxon>Tylenchina</taxon>
        <taxon>Tylenchomorpha</taxon>
        <taxon>Sphaerularioidea</taxon>
        <taxon>Anguinidae</taxon>
        <taxon>Anguininae</taxon>
        <taxon>Ditylenchus</taxon>
    </lineage>
</organism>
<dbReference type="InterPro" id="IPR008251">
    <property type="entry name" value="Chromo_shadow_dom"/>
</dbReference>
<proteinExistence type="predicted"/>
<dbReference type="PROSITE" id="PS50013">
    <property type="entry name" value="CHROMO_2"/>
    <property type="match status" value="1"/>
</dbReference>
<dbReference type="GO" id="GO:0000792">
    <property type="term" value="C:heterochromatin"/>
    <property type="evidence" value="ECO:0007669"/>
    <property type="project" value="UniProtKB-ARBA"/>
</dbReference>
<keyword evidence="4" id="KW-1185">Reference proteome</keyword>
<reference evidence="5" key="1">
    <citation type="submission" date="2022-11" db="UniProtKB">
        <authorList>
            <consortium name="WormBaseParasite"/>
        </authorList>
    </citation>
    <scope>IDENTIFICATION</scope>
</reference>
<dbReference type="InterPro" id="IPR051219">
    <property type="entry name" value="Heterochromatin_chromo-domain"/>
</dbReference>
<dbReference type="InterPro" id="IPR023779">
    <property type="entry name" value="Chromodomain_CS"/>
</dbReference>
<dbReference type="SMART" id="SM00300">
    <property type="entry name" value="ChSh"/>
    <property type="match status" value="1"/>
</dbReference>
<dbReference type="InterPro" id="IPR023780">
    <property type="entry name" value="Chromo_domain"/>
</dbReference>
<keyword evidence="2" id="KW-0539">Nucleus</keyword>
<dbReference type="PANTHER" id="PTHR22812">
    <property type="entry name" value="CHROMOBOX PROTEIN"/>
    <property type="match status" value="1"/>
</dbReference>
<evidence type="ECO:0000313" key="5">
    <source>
        <dbReference type="WBParaSite" id="jg18527"/>
    </source>
</evidence>
<evidence type="ECO:0000313" key="4">
    <source>
        <dbReference type="Proteomes" id="UP000887574"/>
    </source>
</evidence>
<dbReference type="AlphaFoldDB" id="A0A915DCU5"/>
<evidence type="ECO:0000259" key="3">
    <source>
        <dbReference type="PROSITE" id="PS50013"/>
    </source>
</evidence>
<accession>A0A915DCU5</accession>
<sequence length="157" mass="18506">MTSKNKAPYHVERVVDKRILKNGTVEYLLKWKNFEESDNTWEPEENLNCAQLIADFNQRYNASSKPVKSEDNHSLVDEKFIQETSPQKEPTASRTSYLNERKMIPDKILGATKVNADIFFLVKYRNKESAEPVHMKVAYEKFPKLVIEFYEKRINWS</sequence>
<protein>
    <submittedName>
        <fullName evidence="5">Chromo domain-containing protein</fullName>
    </submittedName>
</protein>
<dbReference type="PROSITE" id="PS00598">
    <property type="entry name" value="CHROMO_1"/>
    <property type="match status" value="1"/>
</dbReference>
<dbReference type="Proteomes" id="UP000887574">
    <property type="component" value="Unplaced"/>
</dbReference>
<dbReference type="SUPFAM" id="SSF54160">
    <property type="entry name" value="Chromo domain-like"/>
    <property type="match status" value="2"/>
</dbReference>
<dbReference type="Pfam" id="PF01393">
    <property type="entry name" value="Chromo_shadow"/>
    <property type="match status" value="1"/>
</dbReference>
<dbReference type="InterPro" id="IPR000953">
    <property type="entry name" value="Chromo/chromo_shadow_dom"/>
</dbReference>
<dbReference type="Gene3D" id="2.40.50.40">
    <property type="match status" value="2"/>
</dbReference>
<name>A0A915DCU5_9BILA</name>
<dbReference type="SMART" id="SM00298">
    <property type="entry name" value="CHROMO"/>
    <property type="match status" value="2"/>
</dbReference>
<evidence type="ECO:0000256" key="2">
    <source>
        <dbReference type="ARBA" id="ARBA00023242"/>
    </source>
</evidence>
<dbReference type="Pfam" id="PF00385">
    <property type="entry name" value="Chromo"/>
    <property type="match status" value="1"/>
</dbReference>
<dbReference type="PRINTS" id="PR00504">
    <property type="entry name" value="CHROMODOMAIN"/>
</dbReference>